<dbReference type="RefSeq" id="WP_203811142.1">
    <property type="nucleotide sequence ID" value="NZ_BOMY01000039.1"/>
</dbReference>
<evidence type="ECO:0000313" key="2">
    <source>
        <dbReference type="Proteomes" id="UP000623608"/>
    </source>
</evidence>
<dbReference type="EMBL" id="BOMY01000039">
    <property type="protein sequence ID" value="GIF23227.1"/>
    <property type="molecule type" value="Genomic_DNA"/>
</dbReference>
<dbReference type="Proteomes" id="UP000623608">
    <property type="component" value="Unassembled WGS sequence"/>
</dbReference>
<name>A0A919TWT7_9ACTN</name>
<sequence length="166" mass="18481">MLDIPIWSNILVDVPDLVALVPEMMVRHSTCSWDLLSGRAPREDLVLRLRLDAAPERPATVRVFLGAEVFILAFAGAESVDFAYEDSDRLEVLQERIDLAVLVMRGPTRLIRDSAKGITVSASLILDISGASTRLGSSYPLRRMKAFVTGRKIEHEIVEFPAVHDR</sequence>
<reference evidence="1" key="1">
    <citation type="submission" date="2021-01" db="EMBL/GenBank/DDBJ databases">
        <title>Whole genome shotgun sequence of Actinoplanes tereljensis NBRC 105297.</title>
        <authorList>
            <person name="Komaki H."/>
            <person name="Tamura T."/>
        </authorList>
    </citation>
    <scope>NUCLEOTIDE SEQUENCE</scope>
    <source>
        <strain evidence="1">NBRC 105297</strain>
    </source>
</reference>
<proteinExistence type="predicted"/>
<organism evidence="1 2">
    <name type="scientific">Paractinoplanes tereljensis</name>
    <dbReference type="NCBI Taxonomy" id="571912"/>
    <lineage>
        <taxon>Bacteria</taxon>
        <taxon>Bacillati</taxon>
        <taxon>Actinomycetota</taxon>
        <taxon>Actinomycetes</taxon>
        <taxon>Micromonosporales</taxon>
        <taxon>Micromonosporaceae</taxon>
        <taxon>Paractinoplanes</taxon>
    </lineage>
</organism>
<accession>A0A919TWT7</accession>
<gene>
    <name evidence="1" type="ORF">Ate02nite_59570</name>
</gene>
<keyword evidence="2" id="KW-1185">Reference proteome</keyword>
<dbReference type="AlphaFoldDB" id="A0A919TWT7"/>
<comment type="caution">
    <text evidence="1">The sequence shown here is derived from an EMBL/GenBank/DDBJ whole genome shotgun (WGS) entry which is preliminary data.</text>
</comment>
<evidence type="ECO:0000313" key="1">
    <source>
        <dbReference type="EMBL" id="GIF23227.1"/>
    </source>
</evidence>
<protein>
    <submittedName>
        <fullName evidence="1">Uncharacterized protein</fullName>
    </submittedName>
</protein>